<protein>
    <submittedName>
        <fullName evidence="1">Uncharacterized protein</fullName>
    </submittedName>
</protein>
<reference evidence="1 2" key="1">
    <citation type="submission" date="2017-01" db="EMBL/GenBank/DDBJ databases">
        <authorList>
            <person name="Varghese N."/>
            <person name="Submissions S."/>
        </authorList>
    </citation>
    <scope>NUCLEOTIDE SEQUENCE [LARGE SCALE GENOMIC DNA]</scope>
    <source>
        <strain evidence="1 2">DSM 22782</strain>
    </source>
</reference>
<sequence length="51" mass="6016">MQGKNQDELILKNPIIKNFLERERVIINEYLNTPSKKMKIRLGTLLEDTIC</sequence>
<gene>
    <name evidence="1" type="ORF">SAMN05421758_103276</name>
</gene>
<keyword evidence="2" id="KW-1185">Reference proteome</keyword>
<comment type="caution">
    <text evidence="1">The sequence shown here is derived from an EMBL/GenBank/DDBJ whole genome shotgun (WGS) entry which is preliminary data.</text>
</comment>
<name>A0ABY1KRD6_9BACI</name>
<organism evidence="1 2">
    <name type="scientific">Salimicrobium salexigens</name>
    <dbReference type="NCBI Taxonomy" id="908941"/>
    <lineage>
        <taxon>Bacteria</taxon>
        <taxon>Bacillati</taxon>
        <taxon>Bacillota</taxon>
        <taxon>Bacilli</taxon>
        <taxon>Bacillales</taxon>
        <taxon>Bacillaceae</taxon>
        <taxon>Salimicrobium</taxon>
    </lineage>
</organism>
<accession>A0ABY1KRD6</accession>
<dbReference type="RefSeq" id="WP_159435668.1">
    <property type="nucleotide sequence ID" value="NZ_FTOK01000003.1"/>
</dbReference>
<proteinExistence type="predicted"/>
<evidence type="ECO:0000313" key="1">
    <source>
        <dbReference type="EMBL" id="SIS66724.1"/>
    </source>
</evidence>
<evidence type="ECO:0000313" key="2">
    <source>
        <dbReference type="Proteomes" id="UP000199777"/>
    </source>
</evidence>
<dbReference type="EMBL" id="FTOK01000003">
    <property type="protein sequence ID" value="SIS66724.1"/>
    <property type="molecule type" value="Genomic_DNA"/>
</dbReference>
<dbReference type="Proteomes" id="UP000199777">
    <property type="component" value="Unassembled WGS sequence"/>
</dbReference>